<dbReference type="SMART" id="SM00852">
    <property type="entry name" value="MoCF_biosynth"/>
    <property type="match status" value="1"/>
</dbReference>
<name>A0A4P6V2C7_9HYPH</name>
<dbReference type="InterPro" id="IPR036135">
    <property type="entry name" value="MoeA_linker/N_sf"/>
</dbReference>
<dbReference type="Gene3D" id="3.90.105.10">
    <property type="entry name" value="Molybdopterin biosynthesis moea protein, domain 2"/>
    <property type="match status" value="1"/>
</dbReference>
<dbReference type="CDD" id="cd00887">
    <property type="entry name" value="MoeA"/>
    <property type="match status" value="1"/>
</dbReference>
<dbReference type="Pfam" id="PF00994">
    <property type="entry name" value="MoCF_biosynth"/>
    <property type="match status" value="1"/>
</dbReference>
<dbReference type="FunFam" id="2.170.190.11:FF:000001">
    <property type="entry name" value="Molybdopterin molybdenumtransferase"/>
    <property type="match status" value="1"/>
</dbReference>
<dbReference type="PANTHER" id="PTHR10192">
    <property type="entry name" value="MOLYBDOPTERIN BIOSYNTHESIS PROTEIN"/>
    <property type="match status" value="1"/>
</dbReference>
<evidence type="ECO:0000256" key="2">
    <source>
        <dbReference type="ARBA" id="ARBA00002901"/>
    </source>
</evidence>
<evidence type="ECO:0000256" key="6">
    <source>
        <dbReference type="ARBA" id="ARBA00022679"/>
    </source>
</evidence>
<evidence type="ECO:0000256" key="8">
    <source>
        <dbReference type="ARBA" id="ARBA00022842"/>
    </source>
</evidence>
<dbReference type="NCBIfam" id="TIGR00177">
    <property type="entry name" value="molyb_syn"/>
    <property type="match status" value="1"/>
</dbReference>
<dbReference type="InterPro" id="IPR036688">
    <property type="entry name" value="MoeA_C_domain_IV_sf"/>
</dbReference>
<evidence type="ECO:0000256" key="3">
    <source>
        <dbReference type="ARBA" id="ARBA00005046"/>
    </source>
</evidence>
<dbReference type="Pfam" id="PF03453">
    <property type="entry name" value="MoeA_N"/>
    <property type="match status" value="1"/>
</dbReference>
<evidence type="ECO:0000313" key="13">
    <source>
        <dbReference type="EMBL" id="QBK30829.1"/>
    </source>
</evidence>
<feature type="domain" description="MoaB/Mog" evidence="12">
    <location>
        <begin position="178"/>
        <end position="317"/>
    </location>
</feature>
<dbReference type="InterPro" id="IPR005110">
    <property type="entry name" value="MoeA_linker/N"/>
</dbReference>
<dbReference type="FunFam" id="3.40.980.10:FF:000004">
    <property type="entry name" value="Molybdopterin molybdenumtransferase"/>
    <property type="match status" value="1"/>
</dbReference>
<keyword evidence="7 11" id="KW-0479">Metal-binding</keyword>
<gene>
    <name evidence="13" type="ORF">E0E05_09605</name>
</gene>
<dbReference type="InterPro" id="IPR005111">
    <property type="entry name" value="MoeA_C_domain_IV"/>
</dbReference>
<dbReference type="EMBL" id="CP036532">
    <property type="protein sequence ID" value="QBK30829.1"/>
    <property type="molecule type" value="Genomic_DNA"/>
</dbReference>
<keyword evidence="5 11" id="KW-0500">Molybdenum</keyword>
<evidence type="ECO:0000256" key="10">
    <source>
        <dbReference type="ARBA" id="ARBA00047317"/>
    </source>
</evidence>
<dbReference type="Gene3D" id="2.40.340.10">
    <property type="entry name" value="MoeA, C-terminal, domain IV"/>
    <property type="match status" value="1"/>
</dbReference>
<comment type="catalytic activity">
    <reaction evidence="10">
        <text>adenylyl-molybdopterin + molybdate = Mo-molybdopterin + AMP + H(+)</text>
        <dbReference type="Rhea" id="RHEA:35047"/>
        <dbReference type="ChEBI" id="CHEBI:15378"/>
        <dbReference type="ChEBI" id="CHEBI:36264"/>
        <dbReference type="ChEBI" id="CHEBI:62727"/>
        <dbReference type="ChEBI" id="CHEBI:71302"/>
        <dbReference type="ChEBI" id="CHEBI:456215"/>
        <dbReference type="EC" id="2.10.1.1"/>
    </reaction>
</comment>
<proteinExistence type="inferred from homology"/>
<evidence type="ECO:0000259" key="12">
    <source>
        <dbReference type="SMART" id="SM00852"/>
    </source>
</evidence>
<keyword evidence="6 11" id="KW-0808">Transferase</keyword>
<dbReference type="NCBIfam" id="NF045515">
    <property type="entry name" value="Glp_gephyrin"/>
    <property type="match status" value="1"/>
</dbReference>
<organism evidence="13 14">
    <name type="scientific">Roseitalea porphyridii</name>
    <dbReference type="NCBI Taxonomy" id="1852022"/>
    <lineage>
        <taxon>Bacteria</taxon>
        <taxon>Pseudomonadati</taxon>
        <taxon>Pseudomonadota</taxon>
        <taxon>Alphaproteobacteria</taxon>
        <taxon>Hyphomicrobiales</taxon>
        <taxon>Ahrensiaceae</taxon>
        <taxon>Roseitalea</taxon>
    </lineage>
</organism>
<comment type="similarity">
    <text evidence="4 11">Belongs to the MoeA family.</text>
</comment>
<dbReference type="EC" id="2.10.1.1" evidence="11"/>
<dbReference type="UniPathway" id="UPA00344"/>
<accession>A0A4P6V2C7</accession>
<evidence type="ECO:0000256" key="7">
    <source>
        <dbReference type="ARBA" id="ARBA00022723"/>
    </source>
</evidence>
<dbReference type="RefSeq" id="WP_131616513.1">
    <property type="nucleotide sequence ID" value="NZ_CP036532.1"/>
</dbReference>
<protein>
    <recommendedName>
        <fullName evidence="11">Molybdopterin molybdenumtransferase</fullName>
        <ecNumber evidence="11">2.10.1.1</ecNumber>
    </recommendedName>
</protein>
<dbReference type="Gene3D" id="2.170.190.11">
    <property type="entry name" value="Molybdopterin biosynthesis moea protein, domain 3"/>
    <property type="match status" value="1"/>
</dbReference>
<evidence type="ECO:0000256" key="4">
    <source>
        <dbReference type="ARBA" id="ARBA00010763"/>
    </source>
</evidence>
<evidence type="ECO:0000256" key="11">
    <source>
        <dbReference type="RuleBase" id="RU365090"/>
    </source>
</evidence>
<dbReference type="SUPFAM" id="SSF53218">
    <property type="entry name" value="Molybdenum cofactor biosynthesis proteins"/>
    <property type="match status" value="1"/>
</dbReference>
<dbReference type="Pfam" id="PF03454">
    <property type="entry name" value="MoeA_C"/>
    <property type="match status" value="1"/>
</dbReference>
<dbReference type="AlphaFoldDB" id="A0A4P6V2C7"/>
<keyword evidence="9 11" id="KW-0501">Molybdenum cofactor biosynthesis</keyword>
<dbReference type="Proteomes" id="UP000293719">
    <property type="component" value="Chromosome"/>
</dbReference>
<dbReference type="GO" id="GO:0006777">
    <property type="term" value="P:Mo-molybdopterin cofactor biosynthetic process"/>
    <property type="evidence" value="ECO:0007669"/>
    <property type="project" value="UniProtKB-UniRule"/>
</dbReference>
<comment type="cofactor">
    <cofactor evidence="1 11">
        <name>Mg(2+)</name>
        <dbReference type="ChEBI" id="CHEBI:18420"/>
    </cofactor>
</comment>
<dbReference type="PANTHER" id="PTHR10192:SF5">
    <property type="entry name" value="GEPHYRIN"/>
    <property type="match status" value="1"/>
</dbReference>
<dbReference type="GO" id="GO:0046872">
    <property type="term" value="F:metal ion binding"/>
    <property type="evidence" value="ECO:0007669"/>
    <property type="project" value="UniProtKB-UniRule"/>
</dbReference>
<dbReference type="InterPro" id="IPR036425">
    <property type="entry name" value="MoaB/Mog-like_dom_sf"/>
</dbReference>
<comment type="function">
    <text evidence="2 11">Catalyzes the insertion of molybdate into adenylated molybdopterin with the concomitant release of AMP.</text>
</comment>
<evidence type="ECO:0000256" key="1">
    <source>
        <dbReference type="ARBA" id="ARBA00001946"/>
    </source>
</evidence>
<dbReference type="KEGG" id="rpod:E0E05_09605"/>
<reference evidence="13 14" key="1">
    <citation type="journal article" date="2017" name="Int. J. Syst. Evol. Microbiol.">
        <title>Roseitalea porphyridii gen. nov., sp. nov., isolated from a red alga, and reclassification of Hoeflea suaedae Chung et al. 2013 as Pseudohoeflea suaedae gen. nov., comb. nov.</title>
        <authorList>
            <person name="Hyeon J.W."/>
            <person name="Jeong S.E."/>
            <person name="Baek K."/>
            <person name="Jeon C.O."/>
        </authorList>
    </citation>
    <scope>NUCLEOTIDE SEQUENCE [LARGE SCALE GENOMIC DNA]</scope>
    <source>
        <strain evidence="13 14">MA7-20</strain>
    </source>
</reference>
<keyword evidence="8 11" id="KW-0460">Magnesium</keyword>
<dbReference type="GO" id="GO:0061599">
    <property type="term" value="F:molybdopterin molybdotransferase activity"/>
    <property type="evidence" value="ECO:0007669"/>
    <property type="project" value="UniProtKB-UniRule"/>
</dbReference>
<dbReference type="GO" id="GO:0005829">
    <property type="term" value="C:cytosol"/>
    <property type="evidence" value="ECO:0007669"/>
    <property type="project" value="TreeGrafter"/>
</dbReference>
<dbReference type="Gene3D" id="3.40.980.10">
    <property type="entry name" value="MoaB/Mog-like domain"/>
    <property type="match status" value="1"/>
</dbReference>
<keyword evidence="14" id="KW-1185">Reference proteome</keyword>
<evidence type="ECO:0000256" key="5">
    <source>
        <dbReference type="ARBA" id="ARBA00022505"/>
    </source>
</evidence>
<dbReference type="InterPro" id="IPR001453">
    <property type="entry name" value="MoaB/Mog_dom"/>
</dbReference>
<evidence type="ECO:0000313" key="14">
    <source>
        <dbReference type="Proteomes" id="UP000293719"/>
    </source>
</evidence>
<comment type="pathway">
    <text evidence="3 11">Cofactor biosynthesis; molybdopterin biosynthesis.</text>
</comment>
<dbReference type="SUPFAM" id="SSF63867">
    <property type="entry name" value="MoeA C-terminal domain-like"/>
    <property type="match status" value="1"/>
</dbReference>
<dbReference type="GeneID" id="90767550"/>
<dbReference type="OrthoDB" id="9804758at2"/>
<dbReference type="SUPFAM" id="SSF63882">
    <property type="entry name" value="MoeA N-terminal region -like"/>
    <property type="match status" value="1"/>
</dbReference>
<sequence>MAMMAVSEALARLLADAGPLDAETVPLSQARSRVLADDVIARRTQPPFAVSAMDGYAVRAADTGDPTRPLTVIGEVAAGQVFDTPVEAGQVVRIFTGAPVPQGADAILIQEDAEPAGEGTIRAGEAVARGHHVRPAGLDFSEGDRLIEGGTRLDGGHLSLAAAGNHAELDVRRRPRVGVLATGDELVQPGMSPGPGQIVASNGYGVAAILEDAGAEPFDLGIACDRRADLDIKLDAALAAECDVLITLGGASVGDHDLVRPTFVARGMELAFHKIAMRPGKPMMFGRLGAMRVLGLPGNPVSSLVCTHLFAVPLIEELAGRPPSQRRTTARLGAPLGANGPREHYMRGALTREDDGTLVVTAFDNQDSSIIRLYAAADALIVRPPGADALDAGSRVEIVILREPR</sequence>
<dbReference type="InterPro" id="IPR038987">
    <property type="entry name" value="MoeA-like"/>
</dbReference>
<evidence type="ECO:0000256" key="9">
    <source>
        <dbReference type="ARBA" id="ARBA00023150"/>
    </source>
</evidence>